<accession>A0A388LMK1</accession>
<name>A0A388LMK1_CHABU</name>
<evidence type="ECO:0000256" key="1">
    <source>
        <dbReference type="SAM" id="MobiDB-lite"/>
    </source>
</evidence>
<organism evidence="2 3">
    <name type="scientific">Chara braunii</name>
    <name type="common">Braun's stonewort</name>
    <dbReference type="NCBI Taxonomy" id="69332"/>
    <lineage>
        <taxon>Eukaryota</taxon>
        <taxon>Viridiplantae</taxon>
        <taxon>Streptophyta</taxon>
        <taxon>Charophyceae</taxon>
        <taxon>Charales</taxon>
        <taxon>Characeae</taxon>
        <taxon>Chara</taxon>
    </lineage>
</organism>
<feature type="region of interest" description="Disordered" evidence="1">
    <location>
        <begin position="139"/>
        <end position="158"/>
    </location>
</feature>
<dbReference type="EMBL" id="BFEA01000442">
    <property type="protein sequence ID" value="GBG83538.1"/>
    <property type="molecule type" value="Genomic_DNA"/>
</dbReference>
<gene>
    <name evidence="2" type="ORF">CBR_g37254</name>
</gene>
<evidence type="ECO:0000313" key="3">
    <source>
        <dbReference type="Proteomes" id="UP000265515"/>
    </source>
</evidence>
<dbReference type="Gramene" id="GBG83538">
    <property type="protein sequence ID" value="GBG83538"/>
    <property type="gene ID" value="CBR_g37254"/>
</dbReference>
<proteinExistence type="predicted"/>
<comment type="caution">
    <text evidence="2">The sequence shown here is derived from an EMBL/GenBank/DDBJ whole genome shotgun (WGS) entry which is preliminary data.</text>
</comment>
<keyword evidence="3" id="KW-1185">Reference proteome</keyword>
<reference evidence="2 3" key="1">
    <citation type="journal article" date="2018" name="Cell">
        <title>The Chara Genome: Secondary Complexity and Implications for Plant Terrestrialization.</title>
        <authorList>
            <person name="Nishiyama T."/>
            <person name="Sakayama H."/>
            <person name="Vries J.D."/>
            <person name="Buschmann H."/>
            <person name="Saint-Marcoux D."/>
            <person name="Ullrich K.K."/>
            <person name="Haas F.B."/>
            <person name="Vanderstraeten L."/>
            <person name="Becker D."/>
            <person name="Lang D."/>
            <person name="Vosolsobe S."/>
            <person name="Rombauts S."/>
            <person name="Wilhelmsson P.K.I."/>
            <person name="Janitza P."/>
            <person name="Kern R."/>
            <person name="Heyl A."/>
            <person name="Rumpler F."/>
            <person name="Villalobos L.I.A.C."/>
            <person name="Clay J.M."/>
            <person name="Skokan R."/>
            <person name="Toyoda A."/>
            <person name="Suzuki Y."/>
            <person name="Kagoshima H."/>
            <person name="Schijlen E."/>
            <person name="Tajeshwar N."/>
            <person name="Catarino B."/>
            <person name="Hetherington A.J."/>
            <person name="Saltykova A."/>
            <person name="Bonnot C."/>
            <person name="Breuninger H."/>
            <person name="Symeonidi A."/>
            <person name="Radhakrishnan G.V."/>
            <person name="Van Nieuwerburgh F."/>
            <person name="Deforce D."/>
            <person name="Chang C."/>
            <person name="Karol K.G."/>
            <person name="Hedrich R."/>
            <person name="Ulvskov P."/>
            <person name="Glockner G."/>
            <person name="Delwiche C.F."/>
            <person name="Petrasek J."/>
            <person name="Van de Peer Y."/>
            <person name="Friml J."/>
            <person name="Beilby M."/>
            <person name="Dolan L."/>
            <person name="Kohara Y."/>
            <person name="Sugano S."/>
            <person name="Fujiyama A."/>
            <person name="Delaux P.-M."/>
            <person name="Quint M."/>
            <person name="TheiBen G."/>
            <person name="Hagemann M."/>
            <person name="Harholt J."/>
            <person name="Dunand C."/>
            <person name="Zachgo S."/>
            <person name="Langdale J."/>
            <person name="Maumus F."/>
            <person name="Straeten D.V.D."/>
            <person name="Gould S.B."/>
            <person name="Rensing S.A."/>
        </authorList>
    </citation>
    <scope>NUCLEOTIDE SEQUENCE [LARGE SCALE GENOMIC DNA]</scope>
    <source>
        <strain evidence="2 3">S276</strain>
    </source>
</reference>
<dbReference type="AlphaFoldDB" id="A0A388LMK1"/>
<sequence>MFKLSMDWMRTVVESKEVISLLWSMGEDEEEEATKVEEVVVGMVEDMPMRGSAAMKAAQREVGVMDPHMVAPTEPSNSKIGRVRTFMDLAAVEQERITVAAEQQRLAEEAAAEQQRLPNEAAAKAQQLANEAAVQAQLQREADEAAQQQQRAASTQVLQNEEQRFSELLTNWTFVPSAAQPAPTAAEQEKTELAYLLRHLLHIVNWQQEQLRRHAQTSSSSF</sequence>
<dbReference type="Proteomes" id="UP000265515">
    <property type="component" value="Unassembled WGS sequence"/>
</dbReference>
<protein>
    <submittedName>
        <fullName evidence="2">Uncharacterized protein</fullName>
    </submittedName>
</protein>
<evidence type="ECO:0000313" key="2">
    <source>
        <dbReference type="EMBL" id="GBG83538.1"/>
    </source>
</evidence>